<dbReference type="AlphaFoldDB" id="A0A2M7S955"/>
<proteinExistence type="predicted"/>
<sequence>MRFEDFKRKFSSFPVVSYAQMSVLGEKDQALKNQLSRWVRKGLVSRLRKGIYVLNGDDRKISLSRQFIANQLYFPSYVSNEYALSFYGLIPERVADVTSVTPRKTAEFSNEFGTFVYQHVKKDCFNGYTQIREGSGLNFLIAVPEKAVVDFIYFNIRNFKRGDPSVFTESYRFQNLSSLRKDKITGFAKEFRNNKLSDIAKTFRAHAGKGR</sequence>
<organism evidence="1 2">
    <name type="scientific">Candidatus Desantisbacteria bacterium CG_4_10_14_0_8_um_filter_48_22</name>
    <dbReference type="NCBI Taxonomy" id="1974543"/>
    <lineage>
        <taxon>Bacteria</taxon>
        <taxon>Candidatus Desantisiibacteriota</taxon>
    </lineage>
</organism>
<dbReference type="Proteomes" id="UP000229307">
    <property type="component" value="Unassembled WGS sequence"/>
</dbReference>
<reference evidence="2" key="1">
    <citation type="submission" date="2017-09" db="EMBL/GenBank/DDBJ databases">
        <title>Depth-based differentiation of microbial function through sediment-hosted aquifers and enrichment of novel symbionts in the deep terrestrial subsurface.</title>
        <authorList>
            <person name="Probst A.J."/>
            <person name="Ladd B."/>
            <person name="Jarett J.K."/>
            <person name="Geller-Mcgrath D.E."/>
            <person name="Sieber C.M.K."/>
            <person name="Emerson J.B."/>
            <person name="Anantharaman K."/>
            <person name="Thomas B.C."/>
            <person name="Malmstrom R."/>
            <person name="Stieglmeier M."/>
            <person name="Klingl A."/>
            <person name="Woyke T."/>
            <person name="Ryan C.M."/>
            <person name="Banfield J.F."/>
        </authorList>
    </citation>
    <scope>NUCLEOTIDE SEQUENCE [LARGE SCALE GENOMIC DNA]</scope>
</reference>
<dbReference type="EMBL" id="PFMR01000213">
    <property type="protein sequence ID" value="PIZ16064.1"/>
    <property type="molecule type" value="Genomic_DNA"/>
</dbReference>
<protein>
    <recommendedName>
        <fullName evidence="3">Transcriptional regulator</fullName>
    </recommendedName>
</protein>
<evidence type="ECO:0000313" key="1">
    <source>
        <dbReference type="EMBL" id="PIZ16064.1"/>
    </source>
</evidence>
<gene>
    <name evidence="1" type="ORF">COY52_08190</name>
</gene>
<evidence type="ECO:0008006" key="3">
    <source>
        <dbReference type="Google" id="ProtNLM"/>
    </source>
</evidence>
<accession>A0A2M7S955</accession>
<comment type="caution">
    <text evidence="1">The sequence shown here is derived from an EMBL/GenBank/DDBJ whole genome shotgun (WGS) entry which is preliminary data.</text>
</comment>
<evidence type="ECO:0000313" key="2">
    <source>
        <dbReference type="Proteomes" id="UP000229307"/>
    </source>
</evidence>
<name>A0A2M7S955_9BACT</name>